<keyword evidence="3" id="KW-0460">Magnesium</keyword>
<keyword evidence="3" id="KW-0479">Metal-binding</keyword>
<comment type="pathway">
    <text evidence="3">Cofactor biosynthesis; coenzyme A biosynthesis; CoA from (R)-pantothenate: step 2/5.</text>
</comment>
<dbReference type="SUPFAM" id="SSF52507">
    <property type="entry name" value="Homo-oligomeric flavin-containing Cys decarboxylases, HFCD"/>
    <property type="match status" value="1"/>
</dbReference>
<comment type="similarity">
    <text evidence="3">In the N-terminal section; belongs to the HFCD (homo-oligomeric flavin containing Cys decarboxylase) superfamily.</text>
</comment>
<feature type="domain" description="DNA/pantothenate metabolism flavoprotein C-terminal" evidence="6">
    <location>
        <begin position="243"/>
        <end position="453"/>
    </location>
</feature>
<dbReference type="SUPFAM" id="SSF102645">
    <property type="entry name" value="CoaB-like"/>
    <property type="match status" value="1"/>
</dbReference>
<feature type="binding site" evidence="3">
    <location>
        <position position="335"/>
    </location>
    <ligand>
        <name>CTP</name>
        <dbReference type="ChEBI" id="CHEBI:37563"/>
    </ligand>
</feature>
<evidence type="ECO:0000256" key="3">
    <source>
        <dbReference type="HAMAP-Rule" id="MF_02225"/>
    </source>
</evidence>
<evidence type="ECO:0000256" key="2">
    <source>
        <dbReference type="ARBA" id="ARBA00023239"/>
    </source>
</evidence>
<dbReference type="EC" id="6.3.2.5" evidence="3"/>
<comment type="function">
    <text evidence="3">Catalyzes two sequential steps in the biosynthesis of coenzyme A. In the first step cysteine is conjugated to 4'-phosphopantothenate to form 4-phosphopantothenoylcysteine. In the second step the latter compound is decarboxylated to form 4'-phosphopantotheine.</text>
</comment>
<dbReference type="Pfam" id="PF04127">
    <property type="entry name" value="DFP"/>
    <property type="match status" value="1"/>
</dbReference>
<feature type="binding site" evidence="3">
    <location>
        <position position="345"/>
    </location>
    <ligand>
        <name>CTP</name>
        <dbReference type="ChEBI" id="CHEBI:37563"/>
    </ligand>
</feature>
<sequence>MTAATTQTQPPRRVLLIVSGGIAAYKALELVRLLKTAGVGVRCVLTHAASEFVTPLSLQALSGEPVHQDLFSLTDEQEMGHIALSRSADLVVVVPATANILAKMASGLADDLASTLLLATDTPVMVAPAMNVRMWEHPATRTNMHTLQQRGVIVVGPDDGEMACGEYGPGRLVEPTVLCDAILAQLETASSSPSGEPPSSSVSCSQTPPMQASCASVVNLRNGSLSHREQGASPETSSHWHPLVGKHALVTAGPTHEPIDPVRYLGNRSSGLQGYAIASALADLGAQVTLISGPTSLLAPSSVSLIRVETAQQMEAAVMSSLPADIAVCTAAVADWRVADPVSSKIKKQAGSPPPSLVLEPNPDILARISRPGQTRPTLVVGFAAETDDVEANAIAKRQRKGCDWIVANDVSAGTNVMGGTENRVILITEDGVEHWPLMAKTTLALNLARRIALRFGAPALATTEEARQ</sequence>
<dbReference type="InterPro" id="IPR003382">
    <property type="entry name" value="Flavoprotein"/>
</dbReference>
<dbReference type="Gene3D" id="3.40.50.10300">
    <property type="entry name" value="CoaB-like"/>
    <property type="match status" value="1"/>
</dbReference>
<comment type="similarity">
    <text evidence="3">In the C-terminal section; belongs to the PPC synthetase family.</text>
</comment>
<dbReference type="InterPro" id="IPR007085">
    <property type="entry name" value="DNA/pantothenate-metab_flavo_C"/>
</dbReference>
<feature type="binding site" evidence="3">
    <location>
        <begin position="363"/>
        <end position="366"/>
    </location>
    <ligand>
        <name>CTP</name>
        <dbReference type="ChEBI" id="CHEBI:37563"/>
    </ligand>
</feature>
<keyword evidence="8" id="KW-1185">Reference proteome</keyword>
<feature type="domain" description="Flavoprotein" evidence="5">
    <location>
        <begin position="13"/>
        <end position="160"/>
    </location>
</feature>
<dbReference type="InterPro" id="IPR005252">
    <property type="entry name" value="CoaBC"/>
</dbReference>
<keyword evidence="3" id="KW-0288">FMN</keyword>
<dbReference type="Pfam" id="PF02441">
    <property type="entry name" value="Flavoprotein"/>
    <property type="match status" value="1"/>
</dbReference>
<keyword evidence="3" id="KW-0436">Ligase</keyword>
<keyword evidence="3" id="KW-0511">Multifunctional enzyme</keyword>
<keyword evidence="2 3" id="KW-0456">Lyase</keyword>
<feature type="binding site" evidence="3">
    <location>
        <position position="397"/>
    </location>
    <ligand>
        <name>CTP</name>
        <dbReference type="ChEBI" id="CHEBI:37563"/>
    </ligand>
</feature>
<feature type="binding site" evidence="3">
    <location>
        <position position="383"/>
    </location>
    <ligand>
        <name>CTP</name>
        <dbReference type="ChEBI" id="CHEBI:37563"/>
    </ligand>
</feature>
<dbReference type="PANTHER" id="PTHR14359">
    <property type="entry name" value="HOMO-OLIGOMERIC FLAVIN CONTAINING CYS DECARBOXYLASE FAMILY"/>
    <property type="match status" value="1"/>
</dbReference>
<feature type="binding site" evidence="3">
    <location>
        <position position="401"/>
    </location>
    <ligand>
        <name>CTP</name>
        <dbReference type="ChEBI" id="CHEBI:37563"/>
    </ligand>
</feature>
<feature type="region of interest" description="Phosphopantothenate--cysteine ligase" evidence="3">
    <location>
        <begin position="248"/>
        <end position="469"/>
    </location>
</feature>
<keyword evidence="1 3" id="KW-0210">Decarboxylase</keyword>
<comment type="caution">
    <text evidence="7">The sequence shown here is derived from an EMBL/GenBank/DDBJ whole genome shotgun (WGS) entry which is preliminary data.</text>
</comment>
<dbReference type="EMBL" id="JAJSOJ010000033">
    <property type="protein sequence ID" value="MCE0744391.1"/>
    <property type="molecule type" value="Genomic_DNA"/>
</dbReference>
<comment type="cofactor">
    <cofactor evidence="3">
        <name>Mg(2+)</name>
        <dbReference type="ChEBI" id="CHEBI:18420"/>
    </cofactor>
</comment>
<name>A0ABS8VX30_9PROT</name>
<reference evidence="7 8" key="1">
    <citation type="submission" date="2021-12" db="EMBL/GenBank/DDBJ databases">
        <title>Genome sequence of Acetobacter sicerae DmPark20a_162.</title>
        <authorList>
            <person name="Chaston J.M."/>
        </authorList>
    </citation>
    <scope>NUCLEOTIDE SEQUENCE [LARGE SCALE GENOMIC DNA]</scope>
    <source>
        <strain evidence="7 8">DmPark20a_162</strain>
    </source>
</reference>
<keyword evidence="3" id="KW-0285">Flavoprotein</keyword>
<feature type="compositionally biased region" description="Low complexity" evidence="4">
    <location>
        <begin position="190"/>
        <end position="208"/>
    </location>
</feature>
<dbReference type="Gene3D" id="3.40.50.1950">
    <property type="entry name" value="Flavin prenyltransferase-like"/>
    <property type="match status" value="1"/>
</dbReference>
<protein>
    <recommendedName>
        <fullName evidence="3">Coenzyme A biosynthesis bifunctional protein CoaBC</fullName>
    </recommendedName>
    <alternativeName>
        <fullName evidence="3">DNA/pantothenate metabolism flavoprotein</fullName>
    </alternativeName>
    <alternativeName>
        <fullName evidence="3">Phosphopantothenoylcysteine synthetase/decarboxylase</fullName>
        <shortName evidence="3">PPCS-PPCDC</shortName>
    </alternativeName>
    <domain>
        <recommendedName>
            <fullName evidence="3">Phosphopantothenoylcysteine decarboxylase</fullName>
            <shortName evidence="3">PPC decarboxylase</shortName>
            <shortName evidence="3">PPC-DC</shortName>
            <ecNumber evidence="3">4.1.1.36</ecNumber>
        </recommendedName>
        <alternativeName>
            <fullName evidence="3">CoaC</fullName>
        </alternativeName>
    </domain>
    <domain>
        <recommendedName>
            <fullName evidence="3">Phosphopantothenate--cysteine ligase</fullName>
            <ecNumber evidence="3">6.3.2.5</ecNumber>
        </recommendedName>
        <alternativeName>
            <fullName evidence="3">CoaB</fullName>
        </alternativeName>
        <alternativeName>
            <fullName evidence="3">Phosphopantothenoylcysteine synthetase</fullName>
            <shortName evidence="3">PPC synthetase</shortName>
            <shortName evidence="3">PPC-S</shortName>
        </alternativeName>
    </domain>
</protein>
<dbReference type="HAMAP" id="MF_02225">
    <property type="entry name" value="CoaBC"/>
    <property type="match status" value="1"/>
</dbReference>
<feature type="region of interest" description="Disordered" evidence="4">
    <location>
        <begin position="188"/>
        <end position="208"/>
    </location>
</feature>
<dbReference type="EC" id="4.1.1.36" evidence="3"/>
<comment type="caution">
    <text evidence="3">Lacks conserved residue(s) required for the propagation of feature annotation.</text>
</comment>
<evidence type="ECO:0000259" key="5">
    <source>
        <dbReference type="Pfam" id="PF02441"/>
    </source>
</evidence>
<dbReference type="InterPro" id="IPR035929">
    <property type="entry name" value="CoaB-like_sf"/>
</dbReference>
<dbReference type="PANTHER" id="PTHR14359:SF6">
    <property type="entry name" value="PHOSPHOPANTOTHENOYLCYSTEINE DECARBOXYLASE"/>
    <property type="match status" value="1"/>
</dbReference>
<comment type="pathway">
    <text evidence="3">Cofactor biosynthesis; coenzyme A biosynthesis; CoA from (R)-pantothenate: step 3/5.</text>
</comment>
<comment type="cofactor">
    <cofactor evidence="3">
        <name>FMN</name>
        <dbReference type="ChEBI" id="CHEBI:58210"/>
    </cofactor>
    <text evidence="3">Binds 1 FMN per subunit.</text>
</comment>
<proteinExistence type="inferred from homology"/>
<evidence type="ECO:0000259" key="6">
    <source>
        <dbReference type="Pfam" id="PF04127"/>
    </source>
</evidence>
<feature type="region of interest" description="Phosphopantothenoylcysteine decarboxylase" evidence="3">
    <location>
        <begin position="1"/>
        <end position="247"/>
    </location>
</feature>
<dbReference type="RefSeq" id="WP_232878149.1">
    <property type="nucleotide sequence ID" value="NZ_JAJSOJ010000033.1"/>
</dbReference>
<dbReference type="Proteomes" id="UP001521074">
    <property type="component" value="Unassembled WGS sequence"/>
</dbReference>
<evidence type="ECO:0000313" key="7">
    <source>
        <dbReference type="EMBL" id="MCE0744391.1"/>
    </source>
</evidence>
<accession>A0ABS8VX30</accession>
<feature type="active site" description="Proton donor" evidence="3">
    <location>
        <position position="164"/>
    </location>
</feature>
<gene>
    <name evidence="3" type="primary">coaBC</name>
    <name evidence="7" type="ORF">LWC05_10910</name>
</gene>
<evidence type="ECO:0000313" key="8">
    <source>
        <dbReference type="Proteomes" id="UP001521074"/>
    </source>
</evidence>
<dbReference type="InterPro" id="IPR036551">
    <property type="entry name" value="Flavin_trans-like"/>
</dbReference>
<comment type="catalytic activity">
    <reaction evidence="3">
        <text>(R)-4'-phosphopantothenate + L-cysteine + CTP = N-[(R)-4-phosphopantothenoyl]-L-cysteine + CMP + diphosphate + H(+)</text>
        <dbReference type="Rhea" id="RHEA:19397"/>
        <dbReference type="ChEBI" id="CHEBI:10986"/>
        <dbReference type="ChEBI" id="CHEBI:15378"/>
        <dbReference type="ChEBI" id="CHEBI:33019"/>
        <dbReference type="ChEBI" id="CHEBI:35235"/>
        <dbReference type="ChEBI" id="CHEBI:37563"/>
        <dbReference type="ChEBI" id="CHEBI:59458"/>
        <dbReference type="ChEBI" id="CHEBI:60377"/>
        <dbReference type="EC" id="6.3.2.5"/>
    </reaction>
</comment>
<comment type="catalytic activity">
    <reaction evidence="3">
        <text>N-[(R)-4-phosphopantothenoyl]-L-cysteine + H(+) = (R)-4'-phosphopantetheine + CO2</text>
        <dbReference type="Rhea" id="RHEA:16793"/>
        <dbReference type="ChEBI" id="CHEBI:15378"/>
        <dbReference type="ChEBI" id="CHEBI:16526"/>
        <dbReference type="ChEBI" id="CHEBI:59458"/>
        <dbReference type="ChEBI" id="CHEBI:61723"/>
        <dbReference type="EC" id="4.1.1.36"/>
    </reaction>
</comment>
<organism evidence="7 8">
    <name type="scientific">Acetobacter sicerae</name>
    <dbReference type="NCBI Taxonomy" id="85325"/>
    <lineage>
        <taxon>Bacteria</taxon>
        <taxon>Pseudomonadati</taxon>
        <taxon>Pseudomonadota</taxon>
        <taxon>Alphaproteobacteria</taxon>
        <taxon>Acetobacterales</taxon>
        <taxon>Acetobacteraceae</taxon>
        <taxon>Acetobacter</taxon>
    </lineage>
</organism>
<evidence type="ECO:0000256" key="1">
    <source>
        <dbReference type="ARBA" id="ARBA00022793"/>
    </source>
</evidence>
<evidence type="ECO:0000256" key="4">
    <source>
        <dbReference type="SAM" id="MobiDB-lite"/>
    </source>
</evidence>